<comment type="caution">
    <text evidence="1">The sequence shown here is derived from an EMBL/GenBank/DDBJ whole genome shotgun (WGS) entry which is preliminary data.</text>
</comment>
<dbReference type="Gene3D" id="1.25.40.10">
    <property type="entry name" value="Tetratricopeptide repeat domain"/>
    <property type="match status" value="1"/>
</dbReference>
<keyword evidence="2" id="KW-1185">Reference proteome</keyword>
<evidence type="ECO:0000313" key="1">
    <source>
        <dbReference type="EMBL" id="RIB29885.1"/>
    </source>
</evidence>
<dbReference type="Proteomes" id="UP000266673">
    <property type="component" value="Unassembled WGS sequence"/>
</dbReference>
<dbReference type="OrthoDB" id="2384430at2759"/>
<organism evidence="1 2">
    <name type="scientific">Gigaspora rosea</name>
    <dbReference type="NCBI Taxonomy" id="44941"/>
    <lineage>
        <taxon>Eukaryota</taxon>
        <taxon>Fungi</taxon>
        <taxon>Fungi incertae sedis</taxon>
        <taxon>Mucoromycota</taxon>
        <taxon>Glomeromycotina</taxon>
        <taxon>Glomeromycetes</taxon>
        <taxon>Diversisporales</taxon>
        <taxon>Gigasporaceae</taxon>
        <taxon>Gigaspora</taxon>
    </lineage>
</organism>
<dbReference type="AlphaFoldDB" id="A0A397W583"/>
<name>A0A397W583_9GLOM</name>
<sequence>MLNKEILERTRGNLSTEKPEKFVGSSNEVSQIDDNFNQSYVVDLCKLYNEERSKGNNVESILDIIDQLLIKQNSDDVINWLSNDRINPVALSILAGCYLYGKWVKKDKHQAFVHYQKSAVMEFVDGIYHVGYCYQNKIGVKKDNLRHSFIIKNLLKWDVLMECIKLVFVIVMESEL</sequence>
<reference evidence="1 2" key="1">
    <citation type="submission" date="2018-06" db="EMBL/GenBank/DDBJ databases">
        <title>Comparative genomics reveals the genomic features of Rhizophagus irregularis, R. cerebriforme, R. diaphanum and Gigaspora rosea, and their symbiotic lifestyle signature.</title>
        <authorList>
            <person name="Morin E."/>
            <person name="San Clemente H."/>
            <person name="Chen E.C.H."/>
            <person name="De La Providencia I."/>
            <person name="Hainaut M."/>
            <person name="Kuo A."/>
            <person name="Kohler A."/>
            <person name="Murat C."/>
            <person name="Tang N."/>
            <person name="Roy S."/>
            <person name="Loubradou J."/>
            <person name="Henrissat B."/>
            <person name="Grigoriev I.V."/>
            <person name="Corradi N."/>
            <person name="Roux C."/>
            <person name="Martin F.M."/>
        </authorList>
    </citation>
    <scope>NUCLEOTIDE SEQUENCE [LARGE SCALE GENOMIC DNA]</scope>
    <source>
        <strain evidence="1 2">DAOM 194757</strain>
    </source>
</reference>
<dbReference type="EMBL" id="QKWP01000027">
    <property type="protein sequence ID" value="RIB29885.1"/>
    <property type="molecule type" value="Genomic_DNA"/>
</dbReference>
<dbReference type="SMART" id="SM00671">
    <property type="entry name" value="SEL1"/>
    <property type="match status" value="1"/>
</dbReference>
<proteinExistence type="predicted"/>
<dbReference type="InterPro" id="IPR011990">
    <property type="entry name" value="TPR-like_helical_dom_sf"/>
</dbReference>
<dbReference type="Pfam" id="PF08238">
    <property type="entry name" value="Sel1"/>
    <property type="match status" value="2"/>
</dbReference>
<gene>
    <name evidence="1" type="ORF">C2G38_2027348</name>
</gene>
<dbReference type="InterPro" id="IPR006597">
    <property type="entry name" value="Sel1-like"/>
</dbReference>
<protein>
    <submittedName>
        <fullName evidence="1">Uncharacterized protein</fullName>
    </submittedName>
</protein>
<evidence type="ECO:0000313" key="2">
    <source>
        <dbReference type="Proteomes" id="UP000266673"/>
    </source>
</evidence>
<dbReference type="SUPFAM" id="SSF81901">
    <property type="entry name" value="HCP-like"/>
    <property type="match status" value="1"/>
</dbReference>
<accession>A0A397W583</accession>